<gene>
    <name evidence="13" type="ORF">CXB51_007706</name>
</gene>
<keyword evidence="3" id="KW-0805">Transcription regulation</keyword>
<dbReference type="Proteomes" id="UP000701853">
    <property type="component" value="Chromosome 4"/>
</dbReference>
<keyword evidence="5 9" id="KW-0238">DNA-binding</keyword>
<dbReference type="PRINTS" id="PR00031">
    <property type="entry name" value="HTHREPRESSR"/>
</dbReference>
<accession>A0A8J6D991</accession>
<comment type="caution">
    <text evidence="13">The sequence shown here is derived from an EMBL/GenBank/DDBJ whole genome shotgun (WGS) entry which is preliminary data.</text>
</comment>
<feature type="domain" description="Homeobox" evidence="12">
    <location>
        <begin position="74"/>
        <end position="134"/>
    </location>
</feature>
<evidence type="ECO:0000256" key="1">
    <source>
        <dbReference type="ARBA" id="ARBA00004123"/>
    </source>
</evidence>
<dbReference type="GO" id="GO:0005634">
    <property type="term" value="C:nucleus"/>
    <property type="evidence" value="ECO:0007669"/>
    <property type="project" value="UniProtKB-SubCell"/>
</dbReference>
<dbReference type="Gene3D" id="1.10.10.60">
    <property type="entry name" value="Homeodomain-like"/>
    <property type="match status" value="1"/>
</dbReference>
<evidence type="ECO:0000313" key="14">
    <source>
        <dbReference type="Proteomes" id="UP000701853"/>
    </source>
</evidence>
<keyword evidence="7" id="KW-0804">Transcription</keyword>
<dbReference type="AlphaFoldDB" id="A0A8J6D991"/>
<dbReference type="GO" id="GO:0000981">
    <property type="term" value="F:DNA-binding transcription factor activity, RNA polymerase II-specific"/>
    <property type="evidence" value="ECO:0007669"/>
    <property type="project" value="InterPro"/>
</dbReference>
<dbReference type="PANTHER" id="PTHR45654:SF11">
    <property type="entry name" value="HOMEOBOX-LEUCINE ZIPPER PROTEIN HDG5"/>
    <property type="match status" value="1"/>
</dbReference>
<comment type="subcellular location">
    <subcellularLocation>
        <location evidence="1 9 10">Nucleus</location>
    </subcellularLocation>
</comment>
<dbReference type="FunFam" id="1.10.10.60:FF:000229">
    <property type="entry name" value="Homeobox-leucine zipper protein HDG1"/>
    <property type="match status" value="1"/>
</dbReference>
<dbReference type="CDD" id="cd00086">
    <property type="entry name" value="homeodomain"/>
    <property type="match status" value="1"/>
</dbReference>
<dbReference type="InterPro" id="IPR017970">
    <property type="entry name" value="Homeobox_CS"/>
</dbReference>
<dbReference type="OrthoDB" id="6159439at2759"/>
<evidence type="ECO:0000256" key="3">
    <source>
        <dbReference type="ARBA" id="ARBA00023015"/>
    </source>
</evidence>
<dbReference type="SUPFAM" id="SSF46689">
    <property type="entry name" value="Homeodomain-like"/>
    <property type="match status" value="1"/>
</dbReference>
<keyword evidence="8 9" id="KW-0539">Nucleus</keyword>
<evidence type="ECO:0000313" key="13">
    <source>
        <dbReference type="EMBL" id="KAG8495818.1"/>
    </source>
</evidence>
<dbReference type="GO" id="GO:0003677">
    <property type="term" value="F:DNA binding"/>
    <property type="evidence" value="ECO:0007669"/>
    <property type="project" value="UniProtKB-UniRule"/>
</dbReference>
<name>A0A8J6D991_9ROSI</name>
<keyword evidence="6 9" id="KW-0371">Homeobox</keyword>
<dbReference type="SMART" id="SM00389">
    <property type="entry name" value="HOX"/>
    <property type="match status" value="1"/>
</dbReference>
<evidence type="ECO:0000256" key="5">
    <source>
        <dbReference type="ARBA" id="ARBA00023125"/>
    </source>
</evidence>
<dbReference type="PROSITE" id="PS50071">
    <property type="entry name" value="HOMEOBOX_2"/>
    <property type="match status" value="1"/>
</dbReference>
<evidence type="ECO:0000256" key="10">
    <source>
        <dbReference type="RuleBase" id="RU000682"/>
    </source>
</evidence>
<feature type="DNA-binding region" description="Homeobox" evidence="9">
    <location>
        <begin position="76"/>
        <end position="135"/>
    </location>
</feature>
<evidence type="ECO:0000256" key="2">
    <source>
        <dbReference type="ARBA" id="ARBA00006789"/>
    </source>
</evidence>
<evidence type="ECO:0000256" key="11">
    <source>
        <dbReference type="SAM" id="MobiDB-lite"/>
    </source>
</evidence>
<evidence type="ECO:0000256" key="6">
    <source>
        <dbReference type="ARBA" id="ARBA00023155"/>
    </source>
</evidence>
<keyword evidence="14" id="KW-1185">Reference proteome</keyword>
<dbReference type="PROSITE" id="PS00027">
    <property type="entry name" value="HOMEOBOX_1"/>
    <property type="match status" value="1"/>
</dbReference>
<keyword evidence="4" id="KW-0175">Coiled coil</keyword>
<protein>
    <recommendedName>
        <fullName evidence="12">Homeobox domain-containing protein</fullName>
    </recommendedName>
</protein>
<organism evidence="13 14">
    <name type="scientific">Gossypium anomalum</name>
    <dbReference type="NCBI Taxonomy" id="47600"/>
    <lineage>
        <taxon>Eukaryota</taxon>
        <taxon>Viridiplantae</taxon>
        <taxon>Streptophyta</taxon>
        <taxon>Embryophyta</taxon>
        <taxon>Tracheophyta</taxon>
        <taxon>Spermatophyta</taxon>
        <taxon>Magnoliopsida</taxon>
        <taxon>eudicotyledons</taxon>
        <taxon>Gunneridae</taxon>
        <taxon>Pentapetalae</taxon>
        <taxon>rosids</taxon>
        <taxon>malvids</taxon>
        <taxon>Malvales</taxon>
        <taxon>Malvaceae</taxon>
        <taxon>Malvoideae</taxon>
        <taxon>Gossypium</taxon>
    </lineage>
</organism>
<evidence type="ECO:0000256" key="9">
    <source>
        <dbReference type="PROSITE-ProRule" id="PRU00108"/>
    </source>
</evidence>
<dbReference type="InterPro" id="IPR009057">
    <property type="entry name" value="Homeodomain-like_sf"/>
</dbReference>
<dbReference type="PANTHER" id="PTHR45654">
    <property type="entry name" value="HOMEOBOX-LEUCINE ZIPPER PROTEIN MERISTEM L1"/>
    <property type="match status" value="1"/>
</dbReference>
<dbReference type="EMBL" id="JAHUZN010000004">
    <property type="protein sequence ID" value="KAG8495818.1"/>
    <property type="molecule type" value="Genomic_DNA"/>
</dbReference>
<dbReference type="Pfam" id="PF00046">
    <property type="entry name" value="Homeodomain"/>
    <property type="match status" value="1"/>
</dbReference>
<evidence type="ECO:0000259" key="12">
    <source>
        <dbReference type="PROSITE" id="PS50071"/>
    </source>
</evidence>
<sequence length="223" mass="25627">MYGDCEAISSMGGNLVVSSETLFTSTFQNPNFTYLPLEPLPPMIPKEENGSLLRGKEEMKSGSESELQETTEQPLKKKRYHRHTAHQIQELEAVFKECPHPDDKQRMKLSQELGLKPRQVKFWFQNRRTQMKAQQDRSENVILRAENESLKSEFYRLQAELSKLVCPNCGGPPVPGGVSFDELRIENARLGEEVISSTFLLFSKSGIAFYFRYLKNEKINPYT</sequence>
<dbReference type="InterPro" id="IPR001356">
    <property type="entry name" value="HD"/>
</dbReference>
<evidence type="ECO:0000256" key="8">
    <source>
        <dbReference type="ARBA" id="ARBA00023242"/>
    </source>
</evidence>
<comment type="similarity">
    <text evidence="2">Belongs to the HD-ZIP homeobox family. Class IV subfamily.</text>
</comment>
<evidence type="ECO:0000256" key="7">
    <source>
        <dbReference type="ARBA" id="ARBA00023163"/>
    </source>
</evidence>
<proteinExistence type="inferred from homology"/>
<dbReference type="InterPro" id="IPR042160">
    <property type="entry name" value="HD-Zip_IV"/>
</dbReference>
<dbReference type="InterPro" id="IPR000047">
    <property type="entry name" value="HTH_motif"/>
</dbReference>
<evidence type="ECO:0000256" key="4">
    <source>
        <dbReference type="ARBA" id="ARBA00023054"/>
    </source>
</evidence>
<feature type="region of interest" description="Disordered" evidence="11">
    <location>
        <begin position="55"/>
        <end position="80"/>
    </location>
</feature>
<reference evidence="13 14" key="1">
    <citation type="journal article" date="2021" name="bioRxiv">
        <title>The Gossypium anomalum genome as a resource for cotton improvement and evolutionary analysis of hybrid incompatibility.</title>
        <authorList>
            <person name="Grover C.E."/>
            <person name="Yuan D."/>
            <person name="Arick M.A."/>
            <person name="Miller E.R."/>
            <person name="Hu G."/>
            <person name="Peterson D.G."/>
            <person name="Wendel J.F."/>
            <person name="Udall J.A."/>
        </authorList>
    </citation>
    <scope>NUCLEOTIDE SEQUENCE [LARGE SCALE GENOMIC DNA]</scope>
    <source>
        <strain evidence="13">JFW-Udall</strain>
        <tissue evidence="13">Leaf</tissue>
    </source>
</reference>